<dbReference type="Pfam" id="PF15365">
    <property type="entry name" value="PNRC"/>
    <property type="match status" value="1"/>
</dbReference>
<dbReference type="STRING" id="35608.A0A2U1PYX6"/>
<evidence type="ECO:0000313" key="3">
    <source>
        <dbReference type="Proteomes" id="UP000245207"/>
    </source>
</evidence>
<accession>A0A2U1PYX6</accession>
<comment type="caution">
    <text evidence="2">The sequence shown here is derived from an EMBL/GenBank/DDBJ whole genome shotgun (WGS) entry which is preliminary data.</text>
</comment>
<dbReference type="Proteomes" id="UP000245207">
    <property type="component" value="Unassembled WGS sequence"/>
</dbReference>
<sequence>MRDGLRAQNEPRQDLGTKTSSMTSIVQEQQPMRNKGLCKAIFSNNGQSLYTPFRYSDEEIKYFANPYEQEEDEDEDDYDKIDFPIVSEPPSPVNQTNSAEPTAVGEEIKLSECCSADNDAESREQNEIHYDLLQKHQPDNMKMVLHPHDVLKDHNNNNNLFSTPVKSSRRTNPNPNFTRSDNRKKSPPTGVRRHKSTASVVSDPPMSTAKNLVMGQVKILKRGEPLDESATVLKDNNHRKVSTTTAATTPAVDRKASRKVTPAKKKPEKEKKVSPKPNPNPNNLNSTIDELKLDDFALSSTDRLGPDPEMVPKKSNMAEFFFAGSAFVDSPPPSSVPLPGFFTKSFVKEDASSDLRRMLGLSLA</sequence>
<name>A0A2U1PYX6_ARTAN</name>
<feature type="region of interest" description="Disordered" evidence="1">
    <location>
        <begin position="150"/>
        <end position="209"/>
    </location>
</feature>
<dbReference type="EMBL" id="PKPP01000583">
    <property type="protein sequence ID" value="PWA90988.1"/>
    <property type="molecule type" value="Genomic_DNA"/>
</dbReference>
<keyword evidence="3" id="KW-1185">Reference proteome</keyword>
<feature type="compositionally biased region" description="Basic and acidic residues" evidence="1">
    <location>
        <begin position="1"/>
        <end position="15"/>
    </location>
</feature>
<reference evidence="2 3" key="1">
    <citation type="journal article" date="2018" name="Mol. Plant">
        <title>The genome of Artemisia annua provides insight into the evolution of Asteraceae family and artemisinin biosynthesis.</title>
        <authorList>
            <person name="Shen Q."/>
            <person name="Zhang L."/>
            <person name="Liao Z."/>
            <person name="Wang S."/>
            <person name="Yan T."/>
            <person name="Shi P."/>
            <person name="Liu M."/>
            <person name="Fu X."/>
            <person name="Pan Q."/>
            <person name="Wang Y."/>
            <person name="Lv Z."/>
            <person name="Lu X."/>
            <person name="Zhang F."/>
            <person name="Jiang W."/>
            <person name="Ma Y."/>
            <person name="Chen M."/>
            <person name="Hao X."/>
            <person name="Li L."/>
            <person name="Tang Y."/>
            <person name="Lv G."/>
            <person name="Zhou Y."/>
            <person name="Sun X."/>
            <person name="Brodelius P.E."/>
            <person name="Rose J.K.C."/>
            <person name="Tang K."/>
        </authorList>
    </citation>
    <scope>NUCLEOTIDE SEQUENCE [LARGE SCALE GENOMIC DNA]</scope>
    <source>
        <strain evidence="3">cv. Huhao1</strain>
        <tissue evidence="2">Leaf</tissue>
    </source>
</reference>
<feature type="region of interest" description="Disordered" evidence="1">
    <location>
        <begin position="229"/>
        <end position="286"/>
    </location>
</feature>
<feature type="region of interest" description="Disordered" evidence="1">
    <location>
        <begin position="81"/>
        <end position="104"/>
    </location>
</feature>
<gene>
    <name evidence="2" type="ORF">CTI12_AA095140</name>
</gene>
<dbReference type="InterPro" id="IPR028322">
    <property type="entry name" value="PNRC-like_rgn"/>
</dbReference>
<proteinExistence type="predicted"/>
<evidence type="ECO:0000256" key="1">
    <source>
        <dbReference type="SAM" id="MobiDB-lite"/>
    </source>
</evidence>
<protein>
    <submittedName>
        <fullName evidence="2">Uncharacterized protein</fullName>
    </submittedName>
</protein>
<dbReference type="GO" id="GO:0016071">
    <property type="term" value="P:mRNA metabolic process"/>
    <property type="evidence" value="ECO:0007669"/>
    <property type="project" value="UniProtKB-ARBA"/>
</dbReference>
<dbReference type="OrthoDB" id="1935097at2759"/>
<feature type="region of interest" description="Disordered" evidence="1">
    <location>
        <begin position="1"/>
        <end position="23"/>
    </location>
</feature>
<dbReference type="AlphaFoldDB" id="A0A2U1PYX6"/>
<feature type="compositionally biased region" description="Polar residues" evidence="1">
    <location>
        <begin position="156"/>
        <end position="179"/>
    </location>
</feature>
<organism evidence="2 3">
    <name type="scientific">Artemisia annua</name>
    <name type="common">Sweet wormwood</name>
    <dbReference type="NCBI Taxonomy" id="35608"/>
    <lineage>
        <taxon>Eukaryota</taxon>
        <taxon>Viridiplantae</taxon>
        <taxon>Streptophyta</taxon>
        <taxon>Embryophyta</taxon>
        <taxon>Tracheophyta</taxon>
        <taxon>Spermatophyta</taxon>
        <taxon>Magnoliopsida</taxon>
        <taxon>eudicotyledons</taxon>
        <taxon>Gunneridae</taxon>
        <taxon>Pentapetalae</taxon>
        <taxon>asterids</taxon>
        <taxon>campanulids</taxon>
        <taxon>Asterales</taxon>
        <taxon>Asteraceae</taxon>
        <taxon>Asteroideae</taxon>
        <taxon>Anthemideae</taxon>
        <taxon>Artemisiinae</taxon>
        <taxon>Artemisia</taxon>
    </lineage>
</organism>
<dbReference type="PANTHER" id="PTHR33670">
    <property type="entry name" value="SPLICING FACTOR, PROLINE- AND GLUTAMINE-RICH-LIKE"/>
    <property type="match status" value="1"/>
</dbReference>
<evidence type="ECO:0000313" key="2">
    <source>
        <dbReference type="EMBL" id="PWA90988.1"/>
    </source>
</evidence>
<dbReference type="PANTHER" id="PTHR33670:SF17">
    <property type="entry name" value="ANTHER-SPECIFIC PROLINE-RICH PROTEIN APG"/>
    <property type="match status" value="1"/>
</dbReference>